<dbReference type="KEGG" id="mpl:Mpal_0871"/>
<dbReference type="EMBL" id="CP001338">
    <property type="protein sequence ID" value="ACL16230.1"/>
    <property type="molecule type" value="Genomic_DNA"/>
</dbReference>
<gene>
    <name evidence="1" type="ordered locus">Mpal_0871</name>
</gene>
<dbReference type="AlphaFoldDB" id="B8GGH5"/>
<accession>B8GGH5</accession>
<reference evidence="1 2" key="1">
    <citation type="journal article" date="2015" name="Genome Announc.">
        <title>Complete Genome Sequence of Methanosphaerula palustris E1-9CT, a Hydrogenotrophic Methanogen Isolated from a Minerotrophic Fen Peatland.</title>
        <authorList>
            <person name="Cadillo-Quiroz H."/>
            <person name="Browne P."/>
            <person name="Kyrpides N."/>
            <person name="Woyke T."/>
            <person name="Goodwin L."/>
            <person name="Detter C."/>
            <person name="Yavitt J.B."/>
            <person name="Zinder S.H."/>
        </authorList>
    </citation>
    <scope>NUCLEOTIDE SEQUENCE [LARGE SCALE GENOMIC DNA]</scope>
    <source>
        <strain evidence="2">ATCC BAA-1556 / DSM 19958 / E1-9c</strain>
    </source>
</reference>
<dbReference type="HOGENOM" id="CLU_2257402_0_0_2"/>
<evidence type="ECO:0000313" key="1">
    <source>
        <dbReference type="EMBL" id="ACL16230.1"/>
    </source>
</evidence>
<dbReference type="STRING" id="521011.Mpal_0871"/>
<dbReference type="Proteomes" id="UP000002457">
    <property type="component" value="Chromosome"/>
</dbReference>
<evidence type="ECO:0000313" key="2">
    <source>
        <dbReference type="Proteomes" id="UP000002457"/>
    </source>
</evidence>
<protein>
    <submittedName>
        <fullName evidence="1">Uncharacterized protein</fullName>
    </submittedName>
</protein>
<sequence length="103" mass="12164">MSTNRNIKRIRYICSVLRSSHLPLYSCKYSRRTYTQHQFMAILLFREALGTDYRDVVELINPTGRIKMILHTLTKVIQSVVIVIIGEAFQQRSFRKNWTCKPT</sequence>
<organism evidence="1 2">
    <name type="scientific">Methanosphaerula palustris (strain ATCC BAA-1556 / DSM 19958 / E1-9c)</name>
    <dbReference type="NCBI Taxonomy" id="521011"/>
    <lineage>
        <taxon>Archaea</taxon>
        <taxon>Methanobacteriati</taxon>
        <taxon>Methanobacteriota</taxon>
        <taxon>Stenosarchaea group</taxon>
        <taxon>Methanomicrobia</taxon>
        <taxon>Methanomicrobiales</taxon>
        <taxon>Methanoregulaceae</taxon>
        <taxon>Methanosphaerula</taxon>
    </lineage>
</organism>
<name>B8GGH5_METPE</name>
<proteinExistence type="predicted"/>
<keyword evidence="2" id="KW-1185">Reference proteome</keyword>
<dbReference type="eggNOG" id="arCOG02751">
    <property type="taxonomic scope" value="Archaea"/>
</dbReference>